<dbReference type="EMBL" id="JAHQIW010003230">
    <property type="protein sequence ID" value="KAJ1357712.1"/>
    <property type="molecule type" value="Genomic_DNA"/>
</dbReference>
<keyword evidence="2" id="KW-1185">Reference proteome</keyword>
<proteinExistence type="predicted"/>
<reference evidence="1" key="1">
    <citation type="submission" date="2021-06" db="EMBL/GenBank/DDBJ databases">
        <title>Parelaphostrongylus tenuis whole genome reference sequence.</title>
        <authorList>
            <person name="Garwood T.J."/>
            <person name="Larsen P.A."/>
            <person name="Fountain-Jones N.M."/>
            <person name="Garbe J.R."/>
            <person name="Macchietto M.G."/>
            <person name="Kania S.A."/>
            <person name="Gerhold R.W."/>
            <person name="Richards J.E."/>
            <person name="Wolf T.M."/>
        </authorList>
    </citation>
    <scope>NUCLEOTIDE SEQUENCE</scope>
    <source>
        <strain evidence="1">MNPRO001-30</strain>
        <tissue evidence="1">Meninges</tissue>
    </source>
</reference>
<dbReference type="Proteomes" id="UP001196413">
    <property type="component" value="Unassembled WGS sequence"/>
</dbReference>
<organism evidence="1 2">
    <name type="scientific">Parelaphostrongylus tenuis</name>
    <name type="common">Meningeal worm</name>
    <dbReference type="NCBI Taxonomy" id="148309"/>
    <lineage>
        <taxon>Eukaryota</taxon>
        <taxon>Metazoa</taxon>
        <taxon>Ecdysozoa</taxon>
        <taxon>Nematoda</taxon>
        <taxon>Chromadorea</taxon>
        <taxon>Rhabditida</taxon>
        <taxon>Rhabditina</taxon>
        <taxon>Rhabditomorpha</taxon>
        <taxon>Strongyloidea</taxon>
        <taxon>Metastrongylidae</taxon>
        <taxon>Parelaphostrongylus</taxon>
    </lineage>
</organism>
<dbReference type="AlphaFoldDB" id="A0AAD5MZ53"/>
<comment type="caution">
    <text evidence="1">The sequence shown here is derived from an EMBL/GenBank/DDBJ whole genome shotgun (WGS) entry which is preliminary data.</text>
</comment>
<sequence length="106" mass="11656">MPTEVSRSNMNMKCGSLDISPAYSVMSLVVDDSVLRQYNLFTSTRRSCHKDGPMVRYGHPTGRFAVAVCSSASTTDYSPSAHGRTVWCSTRIIDSEEDEDVDALAE</sequence>
<name>A0AAD5MZ53_PARTN</name>
<evidence type="ECO:0000313" key="1">
    <source>
        <dbReference type="EMBL" id="KAJ1357712.1"/>
    </source>
</evidence>
<protein>
    <submittedName>
        <fullName evidence="1">Uncharacterized protein</fullName>
    </submittedName>
</protein>
<accession>A0AAD5MZ53</accession>
<evidence type="ECO:0000313" key="2">
    <source>
        <dbReference type="Proteomes" id="UP001196413"/>
    </source>
</evidence>
<gene>
    <name evidence="1" type="ORF">KIN20_015910</name>
</gene>